<feature type="compositionally biased region" description="Basic and acidic residues" evidence="1">
    <location>
        <begin position="47"/>
        <end position="64"/>
    </location>
</feature>
<gene>
    <name evidence="2" type="ORF">GCM10010226_50850</name>
</gene>
<organism evidence="2 3">
    <name type="scientific">Streptomyces phaeofaciens</name>
    <dbReference type="NCBI Taxonomy" id="68254"/>
    <lineage>
        <taxon>Bacteria</taxon>
        <taxon>Bacillati</taxon>
        <taxon>Actinomycetota</taxon>
        <taxon>Actinomycetes</taxon>
        <taxon>Kitasatosporales</taxon>
        <taxon>Streptomycetaceae</taxon>
        <taxon>Streptomyces</taxon>
    </lineage>
</organism>
<dbReference type="Proteomes" id="UP000646776">
    <property type="component" value="Unassembled WGS sequence"/>
</dbReference>
<dbReference type="RefSeq" id="WP_229870550.1">
    <property type="nucleotide sequence ID" value="NZ_BMSA01000016.1"/>
</dbReference>
<sequence length="209" mass="23196">MPSSPTAPPPDEPGAAGSRRRRPRTAGPLGRTAAALLRVLRPRGRRTRWEHGRTTRPESDPGHRLTLDLDNCRQERDRWRRHADSYERELNLVSLERAHLLAWLAALHPSSAVVSPAVGPGADGTHLLRFVAGERQLTWRLPPADLPLFTHVPYAELPAALPGGDAHRLLDQAAHIRRHTRLLAIEGTLFTVPAPASGERRPRVRPGDR</sequence>
<name>A0A918LXY9_9ACTN</name>
<feature type="region of interest" description="Disordered" evidence="1">
    <location>
        <begin position="1"/>
        <end position="64"/>
    </location>
</feature>
<comment type="caution">
    <text evidence="2">The sequence shown here is derived from an EMBL/GenBank/DDBJ whole genome shotgun (WGS) entry which is preliminary data.</text>
</comment>
<keyword evidence="3" id="KW-1185">Reference proteome</keyword>
<dbReference type="AlphaFoldDB" id="A0A918LXY9"/>
<reference evidence="2" key="1">
    <citation type="journal article" date="2014" name="Int. J. Syst. Evol. Microbiol.">
        <title>Complete genome sequence of Corynebacterium casei LMG S-19264T (=DSM 44701T), isolated from a smear-ripened cheese.</title>
        <authorList>
            <consortium name="US DOE Joint Genome Institute (JGI-PGF)"/>
            <person name="Walter F."/>
            <person name="Albersmeier A."/>
            <person name="Kalinowski J."/>
            <person name="Ruckert C."/>
        </authorList>
    </citation>
    <scope>NUCLEOTIDE SEQUENCE</scope>
    <source>
        <strain evidence="2">JCM 4125</strain>
    </source>
</reference>
<dbReference type="EMBL" id="BMSA01000016">
    <property type="protein sequence ID" value="GGT66910.1"/>
    <property type="molecule type" value="Genomic_DNA"/>
</dbReference>
<evidence type="ECO:0000313" key="3">
    <source>
        <dbReference type="Proteomes" id="UP000646776"/>
    </source>
</evidence>
<evidence type="ECO:0000313" key="2">
    <source>
        <dbReference type="EMBL" id="GGT66910.1"/>
    </source>
</evidence>
<accession>A0A918LXY9</accession>
<proteinExistence type="predicted"/>
<feature type="compositionally biased region" description="Low complexity" evidence="1">
    <location>
        <begin position="25"/>
        <end position="39"/>
    </location>
</feature>
<evidence type="ECO:0000256" key="1">
    <source>
        <dbReference type="SAM" id="MobiDB-lite"/>
    </source>
</evidence>
<reference evidence="2" key="2">
    <citation type="submission" date="2020-09" db="EMBL/GenBank/DDBJ databases">
        <authorList>
            <person name="Sun Q."/>
            <person name="Ohkuma M."/>
        </authorList>
    </citation>
    <scope>NUCLEOTIDE SEQUENCE</scope>
    <source>
        <strain evidence="2">JCM 4125</strain>
    </source>
</reference>
<protein>
    <submittedName>
        <fullName evidence="2">Uncharacterized protein</fullName>
    </submittedName>
</protein>
<feature type="compositionally biased region" description="Pro residues" evidence="1">
    <location>
        <begin position="1"/>
        <end position="12"/>
    </location>
</feature>